<feature type="compositionally biased region" description="Basic and acidic residues" evidence="6">
    <location>
        <begin position="49"/>
        <end position="59"/>
    </location>
</feature>
<feature type="compositionally biased region" description="Basic and acidic residues" evidence="6">
    <location>
        <begin position="706"/>
        <end position="719"/>
    </location>
</feature>
<evidence type="ECO:0000256" key="2">
    <source>
        <dbReference type="ARBA" id="ARBA00010239"/>
    </source>
</evidence>
<sequence length="826" mass="92409">MMASPIVANSPAPAYMSHDLKPSRAGENESANSAQTNSGDGNEGAPVRDAIREGKEKAKVVMAASGMNVASEAHINPSSAPGTTGSAVKSSTNGALHSRKRSRSGSRKPVEPGKSSQVDATTEHGKYRLSLYFERDQYFSANINTKGEESGALAADLNSRQRYYGRLADVRRSNPAAMAAEIYGWGYAGFGNGHTQHNDFRIVYPSARMKPGRRKARRNHVSRQNNVDQADELEELVPMRLDIEHDKIKLRDTFTWNLHDHVTALDAFAETLVEDFQVPPEHIPYVLQQVKEKIDEQRQEYYPHVYIQEEPLDPHLPYAAYKNDEMRILIKLNITIGPYTLVDQFEWDINDSKNSPEEFARQMTRDLALSGEFTTAIAHQIREQTQMFTKSLYITAHPFDGRPIEDADVANNFLPSPMPSVFRPVQAVKDYSPYLWELTEQDLQKEELSILREQRRQKRSVTRRGGPALPDLKDRDRTVRSLVVSTVLPGAAETLETARVFKMLRASGRRGRGAARVDGASDDDESDTEDSDPEAEVTQQITGGTARTRGMRGAATAAQAAMRANLGRSATPELASLHHHETRTSRRSGFETREESVAEPTSFVIKLRIPREKYRQWWRNYKSRPQGEYQQPAQVSTPLMASQNAPQHLSNLHASMPPPPSPAPPPRSAPAGSSRGTPTAESSKPSNASNVDTEKKWRYHPNGHVDAGDRRPSTEERENPPPPPWLKQAISNLRGKFPRDDFEAWMKIQAYDRKNGGTVRLDDIKNGIVSEENVKWSWVPRIKCNDCPGKQYTAAPENAEENFTVHLVNKSHVARVNARHNGRPSS</sequence>
<evidence type="ECO:0000313" key="10">
    <source>
        <dbReference type="Proteomes" id="UP000490939"/>
    </source>
</evidence>
<feature type="region of interest" description="Disordered" evidence="6">
    <location>
        <begin position="1"/>
        <end position="122"/>
    </location>
</feature>
<proteinExistence type="inferred from homology"/>
<dbReference type="GO" id="GO:0000228">
    <property type="term" value="C:nuclear chromosome"/>
    <property type="evidence" value="ECO:0007669"/>
    <property type="project" value="InterPro"/>
</dbReference>
<gene>
    <name evidence="7" type="ORF">BLS_006905</name>
    <name evidence="8" type="ORF">EG327_003033</name>
</gene>
<evidence type="ECO:0000256" key="3">
    <source>
        <dbReference type="ARBA" id="ARBA00023015"/>
    </source>
</evidence>
<evidence type="ECO:0000313" key="9">
    <source>
        <dbReference type="Proteomes" id="UP000433883"/>
    </source>
</evidence>
<evidence type="ECO:0008006" key="11">
    <source>
        <dbReference type="Google" id="ProtNLM"/>
    </source>
</evidence>
<feature type="region of interest" description="Disordered" evidence="6">
    <location>
        <begin position="649"/>
        <end position="727"/>
    </location>
</feature>
<comment type="similarity">
    <text evidence="2">Belongs to the SNF5 family.</text>
</comment>
<feature type="compositionally biased region" description="Basic residues" evidence="6">
    <location>
        <begin position="97"/>
        <end position="106"/>
    </location>
</feature>
<accession>A0A8H3V3L4</accession>
<evidence type="ECO:0000313" key="7">
    <source>
        <dbReference type="EMBL" id="KAE9981839.1"/>
    </source>
</evidence>
<name>A0A8H3V3L4_VENIN</name>
<evidence type="ECO:0000313" key="8">
    <source>
        <dbReference type="EMBL" id="KAE9994769.1"/>
    </source>
</evidence>
<feature type="compositionally biased region" description="Acidic residues" evidence="6">
    <location>
        <begin position="520"/>
        <end position="535"/>
    </location>
</feature>
<feature type="compositionally biased region" description="Low complexity" evidence="6">
    <location>
        <begin position="542"/>
        <end position="555"/>
    </location>
</feature>
<feature type="compositionally biased region" description="Basic and acidic residues" evidence="6">
    <location>
        <begin position="576"/>
        <end position="596"/>
    </location>
</feature>
<keyword evidence="5" id="KW-0539">Nucleus</keyword>
<keyword evidence="3" id="KW-0805">Transcription regulation</keyword>
<dbReference type="Proteomes" id="UP000490939">
    <property type="component" value="Unassembled WGS sequence"/>
</dbReference>
<feature type="region of interest" description="Disordered" evidence="6">
    <location>
        <begin position="453"/>
        <end position="474"/>
    </location>
</feature>
<feature type="region of interest" description="Disordered" evidence="6">
    <location>
        <begin position="508"/>
        <end position="555"/>
    </location>
</feature>
<dbReference type="PANTHER" id="PTHR10019">
    <property type="entry name" value="SNF5"/>
    <property type="match status" value="1"/>
</dbReference>
<feature type="compositionally biased region" description="Pro residues" evidence="6">
    <location>
        <begin position="656"/>
        <end position="668"/>
    </location>
</feature>
<evidence type="ECO:0000256" key="6">
    <source>
        <dbReference type="SAM" id="MobiDB-lite"/>
    </source>
</evidence>
<dbReference type="Pfam" id="PF04855">
    <property type="entry name" value="SNF5"/>
    <property type="match status" value="1"/>
</dbReference>
<keyword evidence="4" id="KW-0804">Transcription</keyword>
<evidence type="ECO:0000256" key="5">
    <source>
        <dbReference type="ARBA" id="ARBA00023242"/>
    </source>
</evidence>
<dbReference type="GO" id="GO:0006338">
    <property type="term" value="P:chromatin remodeling"/>
    <property type="evidence" value="ECO:0007669"/>
    <property type="project" value="InterPro"/>
</dbReference>
<feature type="region of interest" description="Disordered" evidence="6">
    <location>
        <begin position="570"/>
        <end position="600"/>
    </location>
</feature>
<protein>
    <recommendedName>
        <fullName evidence="11">SNF5-domain-containing protein</fullName>
    </recommendedName>
</protein>
<feature type="compositionally biased region" description="Basic and acidic residues" evidence="6">
    <location>
        <begin position="18"/>
        <end position="27"/>
    </location>
</feature>
<evidence type="ECO:0000256" key="1">
    <source>
        <dbReference type="ARBA" id="ARBA00004123"/>
    </source>
</evidence>
<feature type="compositionally biased region" description="Polar residues" evidence="6">
    <location>
        <begin position="29"/>
        <end position="40"/>
    </location>
</feature>
<dbReference type="EMBL" id="WNWQ01000052">
    <property type="protein sequence ID" value="KAE9981839.1"/>
    <property type="molecule type" value="Genomic_DNA"/>
</dbReference>
<comment type="subcellular location">
    <subcellularLocation>
        <location evidence="1">Nucleus</location>
    </subcellularLocation>
</comment>
<organism evidence="7 9">
    <name type="scientific">Venturia inaequalis</name>
    <name type="common">Apple scab fungus</name>
    <dbReference type="NCBI Taxonomy" id="5025"/>
    <lineage>
        <taxon>Eukaryota</taxon>
        <taxon>Fungi</taxon>
        <taxon>Dikarya</taxon>
        <taxon>Ascomycota</taxon>
        <taxon>Pezizomycotina</taxon>
        <taxon>Dothideomycetes</taxon>
        <taxon>Pleosporomycetidae</taxon>
        <taxon>Venturiales</taxon>
        <taxon>Venturiaceae</taxon>
        <taxon>Venturia</taxon>
    </lineage>
</organism>
<reference evidence="7 9" key="1">
    <citation type="submission" date="2019-11" db="EMBL/GenBank/DDBJ databases">
        <title>Venturia inaequalis Genome Resource.</title>
        <authorList>
            <person name="Lichtner F.J."/>
        </authorList>
    </citation>
    <scope>NUCLEOTIDE SEQUENCE [LARGE SCALE GENOMIC DNA]</scope>
    <source>
        <strain evidence="7">Bline_iso_100314</strain>
        <strain evidence="8 10">DMI_063113</strain>
    </source>
</reference>
<feature type="compositionally biased region" description="Polar residues" evidence="6">
    <location>
        <begin position="76"/>
        <end position="95"/>
    </location>
</feature>
<dbReference type="Proteomes" id="UP000433883">
    <property type="component" value="Unassembled WGS sequence"/>
</dbReference>
<keyword evidence="10" id="KW-1185">Reference proteome</keyword>
<dbReference type="AlphaFoldDB" id="A0A8H3V3L4"/>
<comment type="caution">
    <text evidence="7">The sequence shown here is derived from an EMBL/GenBank/DDBJ whole genome shotgun (WGS) entry which is preliminary data.</text>
</comment>
<feature type="compositionally biased region" description="Polar residues" evidence="6">
    <location>
        <begin position="677"/>
        <end position="691"/>
    </location>
</feature>
<dbReference type="EMBL" id="WNWR01000002">
    <property type="protein sequence ID" value="KAE9994769.1"/>
    <property type="molecule type" value="Genomic_DNA"/>
</dbReference>
<evidence type="ECO:0000256" key="4">
    <source>
        <dbReference type="ARBA" id="ARBA00023163"/>
    </source>
</evidence>
<dbReference type="InterPro" id="IPR006939">
    <property type="entry name" value="SNF5"/>
</dbReference>